<organism evidence="3 4">
    <name type="scientific">Sorghum bicolor</name>
    <name type="common">Sorghum</name>
    <name type="synonym">Sorghum vulgare</name>
    <dbReference type="NCBI Taxonomy" id="4558"/>
    <lineage>
        <taxon>Eukaryota</taxon>
        <taxon>Viridiplantae</taxon>
        <taxon>Streptophyta</taxon>
        <taxon>Embryophyta</taxon>
        <taxon>Tracheophyta</taxon>
        <taxon>Spermatophyta</taxon>
        <taxon>Magnoliopsida</taxon>
        <taxon>Liliopsida</taxon>
        <taxon>Poales</taxon>
        <taxon>Poaceae</taxon>
        <taxon>PACMAD clade</taxon>
        <taxon>Panicoideae</taxon>
        <taxon>Andropogonodae</taxon>
        <taxon>Andropogoneae</taxon>
        <taxon>Sorghinae</taxon>
        <taxon>Sorghum</taxon>
    </lineage>
</organism>
<proteinExistence type="predicted"/>
<dbReference type="Gene3D" id="1.20.1280.50">
    <property type="match status" value="1"/>
</dbReference>
<evidence type="ECO:0000256" key="1">
    <source>
        <dbReference type="SAM" id="MobiDB-lite"/>
    </source>
</evidence>
<evidence type="ECO:0000313" key="4">
    <source>
        <dbReference type="Proteomes" id="UP000807115"/>
    </source>
</evidence>
<feature type="region of interest" description="Disordered" evidence="1">
    <location>
        <begin position="1"/>
        <end position="48"/>
    </location>
</feature>
<dbReference type="EMBL" id="CM027686">
    <property type="protein sequence ID" value="KAG0522600.1"/>
    <property type="molecule type" value="Genomic_DNA"/>
</dbReference>
<name>A0A921QLB0_SORBI</name>
<dbReference type="KEGG" id="sbi:8069628"/>
<evidence type="ECO:0000259" key="2">
    <source>
        <dbReference type="Pfam" id="PF12937"/>
    </source>
</evidence>
<dbReference type="InterPro" id="IPR036047">
    <property type="entry name" value="F-box-like_dom_sf"/>
</dbReference>
<gene>
    <name evidence="3" type="ORF">BDA96_07G051300</name>
</gene>
<feature type="compositionally biased region" description="Basic and acidic residues" evidence="1">
    <location>
        <begin position="34"/>
        <end position="47"/>
    </location>
</feature>
<dbReference type="Proteomes" id="UP000807115">
    <property type="component" value="Chromosome 7"/>
</dbReference>
<reference evidence="3" key="2">
    <citation type="submission" date="2020-10" db="EMBL/GenBank/DDBJ databases">
        <authorList>
            <person name="Cooper E.A."/>
            <person name="Brenton Z.W."/>
            <person name="Flinn B.S."/>
            <person name="Jenkins J."/>
            <person name="Shu S."/>
            <person name="Flowers D."/>
            <person name="Luo F."/>
            <person name="Wang Y."/>
            <person name="Xia P."/>
            <person name="Barry K."/>
            <person name="Daum C."/>
            <person name="Lipzen A."/>
            <person name="Yoshinaga Y."/>
            <person name="Schmutz J."/>
            <person name="Saski C."/>
            <person name="Vermerris W."/>
            <person name="Kresovich S."/>
        </authorList>
    </citation>
    <scope>NUCLEOTIDE SEQUENCE</scope>
</reference>
<reference evidence="3" key="1">
    <citation type="journal article" date="2019" name="BMC Genomics">
        <title>A new reference genome for Sorghum bicolor reveals high levels of sequence similarity between sweet and grain genotypes: implications for the genetics of sugar metabolism.</title>
        <authorList>
            <person name="Cooper E.A."/>
            <person name="Brenton Z.W."/>
            <person name="Flinn B.S."/>
            <person name="Jenkins J."/>
            <person name="Shu S."/>
            <person name="Flowers D."/>
            <person name="Luo F."/>
            <person name="Wang Y."/>
            <person name="Xia P."/>
            <person name="Barry K."/>
            <person name="Daum C."/>
            <person name="Lipzen A."/>
            <person name="Yoshinaga Y."/>
            <person name="Schmutz J."/>
            <person name="Saski C."/>
            <person name="Vermerris W."/>
            <person name="Kresovich S."/>
        </authorList>
    </citation>
    <scope>NUCLEOTIDE SEQUENCE</scope>
</reference>
<dbReference type="SUPFAM" id="SSF81383">
    <property type="entry name" value="F-box domain"/>
    <property type="match status" value="1"/>
</dbReference>
<sequence>MPPARRPRVSSRLPSTSSAAAADGRGGKGWLSTLRRDPAKRPRRADDEGTPLNDEVLLVIFAGVHNLADLVRCAATCRRWRRLVSTEAAFLCRTPRLVPARFIGPLALGFFHHRVDAAPGFVAMASALRRFPGLLQDPPPSLGALDDNGLFDGSSRIVAARNGLLVVDIRHGKQNRALKLCVCNPMTGEVHVLPPLAGKDGLGHYSCTVLTAEDRDDKTTDPPPPPSYFRLVMVYTRRGFTAFRSYSSDEGSWSEEAKVTGSRLGKKQMGLTHSGVVSRDGKLVYWMAKNVVLVLSLNKLQSMLGSMPRSGNGQIFDMKNTLLGLSPKGRLCAVQFDPLPVPARMKADRISIRITNCTTDRRWFDEIESIQVGQSLPDDVISLKLKWFCWKSGIVFFTAVAGDSGHQRREVYALSLNTRVVEKLACHDGVSDPWEGLHGYEIDQVAYLASLAEPDSLEDM</sequence>
<accession>A0A921QLB0</accession>
<dbReference type="OrthoDB" id="666566at2759"/>
<evidence type="ECO:0000313" key="3">
    <source>
        <dbReference type="EMBL" id="KAG0522600.1"/>
    </source>
</evidence>
<dbReference type="AlphaFoldDB" id="A0A921QLB0"/>
<dbReference type="InterPro" id="IPR001810">
    <property type="entry name" value="F-box_dom"/>
</dbReference>
<comment type="caution">
    <text evidence="3">The sequence shown here is derived from an EMBL/GenBank/DDBJ whole genome shotgun (WGS) entry which is preliminary data.</text>
</comment>
<dbReference type="PANTHER" id="PTHR36140:SF3">
    <property type="entry name" value="F-BOX DOMAIN-CONTAINING PROTEIN"/>
    <property type="match status" value="1"/>
</dbReference>
<protein>
    <recommendedName>
        <fullName evidence="2">F-box domain-containing protein</fullName>
    </recommendedName>
</protein>
<dbReference type="Pfam" id="PF12937">
    <property type="entry name" value="F-box-like"/>
    <property type="match status" value="1"/>
</dbReference>
<dbReference type="OMA" id="LWMKESS"/>
<dbReference type="PANTHER" id="PTHR36140">
    <property type="entry name" value="F-BOX DOMAIN-CONTAINING PROTEIN-RELATED"/>
    <property type="match status" value="1"/>
</dbReference>
<dbReference type="Gramene" id="EES14586">
    <property type="protein sequence ID" value="EES14586"/>
    <property type="gene ID" value="SORBI_3007G048900"/>
</dbReference>
<feature type="domain" description="F-box" evidence="2">
    <location>
        <begin position="54"/>
        <end position="87"/>
    </location>
</feature>